<reference evidence="3 4" key="1">
    <citation type="submission" date="2018-03" db="EMBL/GenBank/DDBJ databases">
        <title>Aquarubrobacter algicola gen. nov., sp. nov., a novel actinobacterium isolated from shallow eutrophic lake during the end of cyanobacterial harmful algal blooms.</title>
        <authorList>
            <person name="Chun S.J."/>
        </authorList>
    </citation>
    <scope>NUCLEOTIDE SEQUENCE [LARGE SCALE GENOMIC DNA]</scope>
    <source>
        <strain evidence="3 4">Seoho-28</strain>
    </source>
</reference>
<protein>
    <submittedName>
        <fullName evidence="3">Uncharacterized protein</fullName>
    </submittedName>
</protein>
<dbReference type="InterPro" id="IPR031571">
    <property type="entry name" value="RcpC_dom"/>
</dbReference>
<sequence length="218" mass="22637">MSPRRRAALLAGLAIVLGVLAASDVRRREGALERQLQPVVGVVVLRAPVAAGDPIPAASLAVRQVPERYAPRGAFARPRGLAGIRAAADLAAGTDLVPALLDDGRADAGPGAPVRPGERVADIVARGAPELVRPGMRVDVLVTRDGPQGGDGRTELALQDAEVLDAAAVDGDAREPGERVRVSLRVTVRQAMLLADAEQYAREVRVLSRAAGDRGRAG</sequence>
<accession>A0A2T4UDA7</accession>
<comment type="caution">
    <text evidence="3">The sequence shown here is derived from an EMBL/GenBank/DDBJ whole genome shotgun (WGS) entry which is preliminary data.</text>
</comment>
<gene>
    <name evidence="3" type="ORF">C7Y72_17680</name>
</gene>
<dbReference type="Pfam" id="PF16976">
    <property type="entry name" value="RcpC"/>
    <property type="match status" value="1"/>
</dbReference>
<dbReference type="InterPro" id="IPR013974">
    <property type="entry name" value="SAF"/>
</dbReference>
<keyword evidence="4" id="KW-1185">Reference proteome</keyword>
<dbReference type="OrthoDB" id="5243977at2"/>
<dbReference type="RefSeq" id="WP_107570526.1">
    <property type="nucleotide sequence ID" value="NZ_PYYB01000003.1"/>
</dbReference>
<dbReference type="CDD" id="cd11614">
    <property type="entry name" value="SAF_CpaB_FlgA_like"/>
    <property type="match status" value="1"/>
</dbReference>
<name>A0A2T4UDA7_9ACTN</name>
<proteinExistence type="predicted"/>
<organism evidence="3 4">
    <name type="scientific">Paraconexibacter algicola</name>
    <dbReference type="NCBI Taxonomy" id="2133960"/>
    <lineage>
        <taxon>Bacteria</taxon>
        <taxon>Bacillati</taxon>
        <taxon>Actinomycetota</taxon>
        <taxon>Thermoleophilia</taxon>
        <taxon>Solirubrobacterales</taxon>
        <taxon>Paraconexibacteraceae</taxon>
        <taxon>Paraconexibacter</taxon>
    </lineage>
</organism>
<evidence type="ECO:0000259" key="1">
    <source>
        <dbReference type="Pfam" id="PF08666"/>
    </source>
</evidence>
<evidence type="ECO:0000313" key="4">
    <source>
        <dbReference type="Proteomes" id="UP000240739"/>
    </source>
</evidence>
<feature type="domain" description="Flp pilus assembly protein RcpC/CpaB" evidence="2">
    <location>
        <begin position="126"/>
        <end position="201"/>
    </location>
</feature>
<feature type="domain" description="SAF" evidence="1">
    <location>
        <begin position="42"/>
        <end position="94"/>
    </location>
</feature>
<dbReference type="Proteomes" id="UP000240739">
    <property type="component" value="Unassembled WGS sequence"/>
</dbReference>
<evidence type="ECO:0000259" key="2">
    <source>
        <dbReference type="Pfam" id="PF16976"/>
    </source>
</evidence>
<dbReference type="Pfam" id="PF08666">
    <property type="entry name" value="SAF"/>
    <property type="match status" value="1"/>
</dbReference>
<dbReference type="AlphaFoldDB" id="A0A2T4UDA7"/>
<evidence type="ECO:0000313" key="3">
    <source>
        <dbReference type="EMBL" id="PTL55483.1"/>
    </source>
</evidence>
<dbReference type="EMBL" id="PYYB01000003">
    <property type="protein sequence ID" value="PTL55483.1"/>
    <property type="molecule type" value="Genomic_DNA"/>
</dbReference>